<keyword evidence="8" id="KW-1185">Reference proteome</keyword>
<dbReference type="Proteomes" id="UP001206925">
    <property type="component" value="Unassembled WGS sequence"/>
</dbReference>
<evidence type="ECO:0000313" key="7">
    <source>
        <dbReference type="EMBL" id="KAI7756734.1"/>
    </source>
</evidence>
<dbReference type="AlphaFoldDB" id="A0AAD5DBG1"/>
<keyword evidence="3" id="KW-0346">Stress response</keyword>
<reference evidence="7" key="1">
    <citation type="submission" date="2022-06" db="EMBL/GenBank/DDBJ databases">
        <title>Uncovering the hologenomic basis of an extraordinary plant invasion.</title>
        <authorList>
            <person name="Bieker V.C."/>
            <person name="Martin M.D."/>
            <person name="Gilbert T."/>
            <person name="Hodgins K."/>
            <person name="Battlay P."/>
            <person name="Petersen B."/>
            <person name="Wilson J."/>
        </authorList>
    </citation>
    <scope>NUCLEOTIDE SEQUENCE</scope>
    <source>
        <strain evidence="7">AA19_3_7</strain>
        <tissue evidence="7">Leaf</tissue>
    </source>
</reference>
<accession>A0AAD5DBG1</accession>
<dbReference type="GO" id="GO:0005634">
    <property type="term" value="C:nucleus"/>
    <property type="evidence" value="ECO:0007669"/>
    <property type="project" value="UniProtKB-SubCell"/>
</dbReference>
<dbReference type="PROSITE" id="PS51059">
    <property type="entry name" value="PARP_CATALYTIC"/>
    <property type="match status" value="1"/>
</dbReference>
<dbReference type="PANTHER" id="PTHR32263">
    <property type="entry name" value="INACTIVE POLY [ADP-RIBOSE] POLYMERASE SRO4-RELATED"/>
    <property type="match status" value="1"/>
</dbReference>
<feature type="domain" description="RST" evidence="6">
    <location>
        <begin position="287"/>
        <end position="352"/>
    </location>
</feature>
<evidence type="ECO:0000259" key="5">
    <source>
        <dbReference type="PROSITE" id="PS51059"/>
    </source>
</evidence>
<dbReference type="InterPro" id="IPR012317">
    <property type="entry name" value="Poly(ADP-ribose)pol_cat_dom"/>
</dbReference>
<protein>
    <recommendedName>
        <fullName evidence="9">Inactive poly [ADP-ribose] polymerase SRO2</fullName>
    </recommendedName>
</protein>
<dbReference type="GO" id="GO:0003950">
    <property type="term" value="F:NAD+ poly-ADP-ribosyltransferase activity"/>
    <property type="evidence" value="ECO:0007669"/>
    <property type="project" value="InterPro"/>
</dbReference>
<dbReference type="Gene3D" id="3.90.228.10">
    <property type="match status" value="1"/>
</dbReference>
<dbReference type="EMBL" id="JAMZMK010000277">
    <property type="protein sequence ID" value="KAI7756734.1"/>
    <property type="molecule type" value="Genomic_DNA"/>
</dbReference>
<comment type="caution">
    <text evidence="7">The sequence shown here is derived from an EMBL/GenBank/DDBJ whole genome shotgun (WGS) entry which is preliminary data.</text>
</comment>
<evidence type="ECO:0000259" key="6">
    <source>
        <dbReference type="PROSITE" id="PS51879"/>
    </source>
</evidence>
<dbReference type="InterPro" id="IPR044964">
    <property type="entry name" value="RCD1/SRO1-5"/>
</dbReference>
<evidence type="ECO:0000256" key="2">
    <source>
        <dbReference type="ARBA" id="ARBA00022473"/>
    </source>
</evidence>
<evidence type="ECO:0008006" key="9">
    <source>
        <dbReference type="Google" id="ProtNLM"/>
    </source>
</evidence>
<evidence type="ECO:0000256" key="1">
    <source>
        <dbReference type="ARBA" id="ARBA00004123"/>
    </source>
</evidence>
<dbReference type="Pfam" id="PF12174">
    <property type="entry name" value="RST"/>
    <property type="match status" value="1"/>
</dbReference>
<keyword evidence="4" id="KW-0539">Nucleus</keyword>
<evidence type="ECO:0000256" key="3">
    <source>
        <dbReference type="ARBA" id="ARBA00023016"/>
    </source>
</evidence>
<feature type="domain" description="PARP catalytic" evidence="5">
    <location>
        <begin position="75"/>
        <end position="303"/>
    </location>
</feature>
<comment type="subcellular location">
    <subcellularLocation>
        <location evidence="1">Nucleus</location>
    </subcellularLocation>
</comment>
<organism evidence="7 8">
    <name type="scientific">Ambrosia artemisiifolia</name>
    <name type="common">Common ragweed</name>
    <dbReference type="NCBI Taxonomy" id="4212"/>
    <lineage>
        <taxon>Eukaryota</taxon>
        <taxon>Viridiplantae</taxon>
        <taxon>Streptophyta</taxon>
        <taxon>Embryophyta</taxon>
        <taxon>Tracheophyta</taxon>
        <taxon>Spermatophyta</taxon>
        <taxon>Magnoliopsida</taxon>
        <taxon>eudicotyledons</taxon>
        <taxon>Gunneridae</taxon>
        <taxon>Pentapetalae</taxon>
        <taxon>asterids</taxon>
        <taxon>campanulids</taxon>
        <taxon>Asterales</taxon>
        <taxon>Asteraceae</taxon>
        <taxon>Asteroideae</taxon>
        <taxon>Heliantheae alliance</taxon>
        <taxon>Heliantheae</taxon>
        <taxon>Ambrosia</taxon>
    </lineage>
</organism>
<dbReference type="SUPFAM" id="SSF56399">
    <property type="entry name" value="ADP-ribosylation"/>
    <property type="match status" value="1"/>
</dbReference>
<sequence length="352" mass="39845">MFCPPIYIHPNLLSQTLLLFVISSSTNIIIHKQNIYIIIMNQLVEREDQASVIHVDDDIAKLDYDYDSEADSLASRARAEIFSTEELKVQRLEKGSNEYEVVGKSLVGGRKDLVKKINIVGIHKKMYDWSVMDEARLAVFKVFAAAVASMNGGDPNIKYGWYGGSRDEIREIMMYGFRRFENKGLQYGRGVHLSSANSPMESVKASVPDSDGLMHMLLCRVILGRPKVMYFGSQKDHPSSMKFDSGVNDISSPTKYVIWEHHMNTHILPIYIISFRIDSLTGTSSSRIPTSPHMGINGLMSRLTNYLSSSKMVVIKKLQHEYYKNKISRSRFIRILRAIAGDDVLRAIVKGL</sequence>
<dbReference type="PROSITE" id="PS51879">
    <property type="entry name" value="RST"/>
    <property type="match status" value="1"/>
</dbReference>
<evidence type="ECO:0000313" key="8">
    <source>
        <dbReference type="Proteomes" id="UP001206925"/>
    </source>
</evidence>
<keyword evidence="2" id="KW-0217">Developmental protein</keyword>
<evidence type="ECO:0000256" key="4">
    <source>
        <dbReference type="ARBA" id="ARBA00023242"/>
    </source>
</evidence>
<name>A0AAD5DBG1_AMBAR</name>
<dbReference type="InterPro" id="IPR022003">
    <property type="entry name" value="RST"/>
</dbReference>
<gene>
    <name evidence="7" type="ORF">M8C21_021145</name>
</gene>
<proteinExistence type="predicted"/>
<dbReference type="PANTHER" id="PTHR32263:SF14">
    <property type="entry name" value="INACTIVE POLY [ADP-RIBOSE] POLYMERASE SRO2-RELATED"/>
    <property type="match status" value="1"/>
</dbReference>